<accession>A0ACC2WNG8</accession>
<evidence type="ECO:0000313" key="2">
    <source>
        <dbReference type="Proteomes" id="UP001243375"/>
    </source>
</evidence>
<name>A0ACC2WNG8_9TREE</name>
<organism evidence="1 2">
    <name type="scientific">Naganishia vaughanmartiniae</name>
    <dbReference type="NCBI Taxonomy" id="1424756"/>
    <lineage>
        <taxon>Eukaryota</taxon>
        <taxon>Fungi</taxon>
        <taxon>Dikarya</taxon>
        <taxon>Basidiomycota</taxon>
        <taxon>Agaricomycotina</taxon>
        <taxon>Tremellomycetes</taxon>
        <taxon>Filobasidiales</taxon>
        <taxon>Filobasidiaceae</taxon>
        <taxon>Naganishia</taxon>
    </lineage>
</organism>
<dbReference type="EMBL" id="JASBWU010000023">
    <property type="protein sequence ID" value="KAJ9113008.1"/>
    <property type="molecule type" value="Genomic_DNA"/>
</dbReference>
<comment type="caution">
    <text evidence="1">The sequence shown here is derived from an EMBL/GenBank/DDBJ whole genome shotgun (WGS) entry which is preliminary data.</text>
</comment>
<evidence type="ECO:0000313" key="1">
    <source>
        <dbReference type="EMBL" id="KAJ9113008.1"/>
    </source>
</evidence>
<dbReference type="Proteomes" id="UP001243375">
    <property type="component" value="Unassembled WGS sequence"/>
</dbReference>
<reference evidence="1" key="1">
    <citation type="submission" date="2023-04" db="EMBL/GenBank/DDBJ databases">
        <title>Draft Genome sequencing of Naganishia species isolated from polar environments using Oxford Nanopore Technology.</title>
        <authorList>
            <person name="Leo P."/>
            <person name="Venkateswaran K."/>
        </authorList>
    </citation>
    <scope>NUCLEOTIDE SEQUENCE</scope>
    <source>
        <strain evidence="1">MNA-CCFEE 5425</strain>
    </source>
</reference>
<keyword evidence="2" id="KW-1185">Reference proteome</keyword>
<protein>
    <submittedName>
        <fullName evidence="1">Uncharacterized protein</fullName>
    </submittedName>
</protein>
<proteinExistence type="predicted"/>
<sequence length="199" mass="22193">MVSLRAFPAPSKVSSLGLEKEPSTAPESLEVLVLCTYGWTYSLCQAKQATRPHMYVKGIRIKLSTLHPAGTTSIYYASTPTTIMSHTIKRVGEVQESHGGHHEDWNGVDTVCKGAAYNSLLNRLKAEPDTAYVDINGLTANVKDHGNSKVWQGFEKWEKTYEHGHHDRNHWTGTRRFEYIALIEVTPSKLRAPSSTAKI</sequence>
<gene>
    <name evidence="1" type="ORF">QFC22_006104</name>
</gene>